<gene>
    <name evidence="5" type="ORF">L203_101922</name>
</gene>
<feature type="compositionally biased region" description="Basic and acidic residues" evidence="4">
    <location>
        <begin position="10"/>
        <end position="28"/>
    </location>
</feature>
<sequence>MFKKRPRPASVRDKTKMEERARVCEDKVASGSESPLETTNDDTERTVNELILLRKLRKTQAQQGIDLEKLNRGEDKKGKLKKKDNAKEKYGPQPGRGPNNEKDDELADDAERVKRLVRVNNFTQQTNALDVDKHMMAYIETELAKGRGQHATANASTSELDVFDPQTELFKITEKYQFEAIRKKAEDDGSVTNSFGMLTSIPEVDLGMDNRLKNIEETEKAKRNMMEQRKAEVAAAEVAARELEDPGYAAARFYRPNQRSASDIYTYEEKRHPPATSHRPETATDEKVYERFKKRMKR</sequence>
<keyword evidence="3" id="KW-0539">Nucleus</keyword>
<evidence type="ECO:0000256" key="1">
    <source>
        <dbReference type="ARBA" id="ARBA00004123"/>
    </source>
</evidence>
<keyword evidence="6" id="KW-1185">Reference proteome</keyword>
<dbReference type="GO" id="GO:0000398">
    <property type="term" value="P:mRNA splicing, via spliceosome"/>
    <property type="evidence" value="ECO:0007669"/>
    <property type="project" value="TreeGrafter"/>
</dbReference>
<dbReference type="RefSeq" id="XP_066067450.1">
    <property type="nucleotide sequence ID" value="XM_066211353.1"/>
</dbReference>
<dbReference type="PANTHER" id="PTHR13486">
    <property type="entry name" value="TELOMERE LENGTH AND SILENCING PROTEIN 1 TLS1 FAMILY MEMBER"/>
    <property type="match status" value="1"/>
</dbReference>
<feature type="region of interest" description="Disordered" evidence="4">
    <location>
        <begin position="268"/>
        <end position="298"/>
    </location>
</feature>
<proteinExistence type="inferred from homology"/>
<dbReference type="Pfam" id="PF07052">
    <property type="entry name" value="Hep_59"/>
    <property type="match status" value="1"/>
</dbReference>
<protein>
    <recommendedName>
        <fullName evidence="7">Hepatocellular carcinoma-associated antigen 59-domain-containing protein</fullName>
    </recommendedName>
</protein>
<feature type="compositionally biased region" description="Basic and acidic residues" evidence="4">
    <location>
        <begin position="67"/>
        <end position="90"/>
    </location>
</feature>
<dbReference type="InterPro" id="IPR010756">
    <property type="entry name" value="Tls1-like"/>
</dbReference>
<evidence type="ECO:0000313" key="6">
    <source>
        <dbReference type="Proteomes" id="UP000094043"/>
    </source>
</evidence>
<reference evidence="5" key="3">
    <citation type="submission" date="2024-01" db="EMBL/GenBank/DDBJ databases">
        <authorList>
            <person name="Coelho M.A."/>
            <person name="David-Palma M."/>
            <person name="Shea T."/>
            <person name="Sun S."/>
            <person name="Cuomo C.A."/>
            <person name="Heitman J."/>
        </authorList>
    </citation>
    <scope>NUCLEOTIDE SEQUENCE</scope>
    <source>
        <strain evidence="5">CBS 7841</strain>
    </source>
</reference>
<comment type="similarity">
    <text evidence="2">Belongs to the TLS1 family.</text>
</comment>
<reference evidence="5" key="1">
    <citation type="submission" date="2016-06" db="EMBL/GenBank/DDBJ databases">
        <authorList>
            <person name="Cuomo C."/>
            <person name="Litvintseva A."/>
            <person name="Heitman J."/>
            <person name="Chen Y."/>
            <person name="Sun S."/>
            <person name="Springer D."/>
            <person name="Dromer F."/>
            <person name="Young S."/>
            <person name="Zeng Q."/>
            <person name="Chapman S."/>
            <person name="Gujja S."/>
            <person name="Saif S."/>
            <person name="Birren B."/>
        </authorList>
    </citation>
    <scope>NUCLEOTIDE SEQUENCE</scope>
    <source>
        <strain evidence="5">CBS 7841</strain>
    </source>
</reference>
<reference evidence="5" key="2">
    <citation type="journal article" date="2022" name="Elife">
        <title>Obligate sexual reproduction of a homothallic fungus closely related to the Cryptococcus pathogenic species complex.</title>
        <authorList>
            <person name="Passer A.R."/>
            <person name="Clancey S.A."/>
            <person name="Shea T."/>
            <person name="David-Palma M."/>
            <person name="Averette A.F."/>
            <person name="Boekhout T."/>
            <person name="Porcel B.M."/>
            <person name="Nowrousian M."/>
            <person name="Cuomo C.A."/>
            <person name="Sun S."/>
            <person name="Heitman J."/>
            <person name="Coelho M.A."/>
        </authorList>
    </citation>
    <scope>NUCLEOTIDE SEQUENCE</scope>
    <source>
        <strain evidence="5">CBS 7841</strain>
    </source>
</reference>
<feature type="compositionally biased region" description="Basic and acidic residues" evidence="4">
    <location>
        <begin position="268"/>
        <end position="291"/>
    </location>
</feature>
<dbReference type="PANTHER" id="PTHR13486:SF2">
    <property type="entry name" value="SPLICING FACTOR C9ORF78"/>
    <property type="match status" value="1"/>
</dbReference>
<evidence type="ECO:0000256" key="2">
    <source>
        <dbReference type="ARBA" id="ARBA00007643"/>
    </source>
</evidence>
<comment type="subcellular location">
    <subcellularLocation>
        <location evidence="1">Nucleus</location>
    </subcellularLocation>
</comment>
<evidence type="ECO:0000313" key="5">
    <source>
        <dbReference type="EMBL" id="WVN86750.1"/>
    </source>
</evidence>
<evidence type="ECO:0000256" key="4">
    <source>
        <dbReference type="SAM" id="MobiDB-lite"/>
    </source>
</evidence>
<organism evidence="5 6">
    <name type="scientific">Cryptococcus depauperatus CBS 7841</name>
    <dbReference type="NCBI Taxonomy" id="1295531"/>
    <lineage>
        <taxon>Eukaryota</taxon>
        <taxon>Fungi</taxon>
        <taxon>Dikarya</taxon>
        <taxon>Basidiomycota</taxon>
        <taxon>Agaricomycotina</taxon>
        <taxon>Tremellomycetes</taxon>
        <taxon>Tremellales</taxon>
        <taxon>Cryptococcaceae</taxon>
        <taxon>Cryptococcus</taxon>
    </lineage>
</organism>
<dbReference type="GeneID" id="91086134"/>
<feature type="region of interest" description="Disordered" evidence="4">
    <location>
        <begin position="1"/>
        <end position="46"/>
    </location>
</feature>
<dbReference type="EMBL" id="CP143785">
    <property type="protein sequence ID" value="WVN86750.1"/>
    <property type="molecule type" value="Genomic_DNA"/>
</dbReference>
<dbReference type="AlphaFoldDB" id="A0AAJ8JQQ1"/>
<dbReference type="Proteomes" id="UP000094043">
    <property type="component" value="Chromosome 2"/>
</dbReference>
<feature type="region of interest" description="Disordered" evidence="4">
    <location>
        <begin position="67"/>
        <end position="106"/>
    </location>
</feature>
<evidence type="ECO:0008006" key="7">
    <source>
        <dbReference type="Google" id="ProtNLM"/>
    </source>
</evidence>
<accession>A0AAJ8JQQ1</accession>
<dbReference type="KEGG" id="cdep:91086134"/>
<name>A0AAJ8JQQ1_9TREE</name>
<evidence type="ECO:0000256" key="3">
    <source>
        <dbReference type="ARBA" id="ARBA00023242"/>
    </source>
</evidence>
<dbReference type="GO" id="GO:0005681">
    <property type="term" value="C:spliceosomal complex"/>
    <property type="evidence" value="ECO:0007669"/>
    <property type="project" value="TreeGrafter"/>
</dbReference>